<dbReference type="GO" id="GO:0051301">
    <property type="term" value="P:cell division"/>
    <property type="evidence" value="ECO:0007669"/>
    <property type="project" value="UniProtKB-KW"/>
</dbReference>
<evidence type="ECO:0000256" key="7">
    <source>
        <dbReference type="ARBA" id="ARBA00023306"/>
    </source>
</evidence>
<sequence>MERPTPSSSRIPTTLRSGVARTPSTLRTPTASSLGKRAATEAGLADDPLVARKALSASKARETTLERRILELQRSLQQRTEELEETRSLNERLKTERHILLEGETKEKNEGEKREKAWETERKQAIAKIGELRRARNTLGAELEEVNHQHQSLTARYHNLSNSSKSEISLLENRVKDIERERDELRQWQRRAEALSIQLEEEKRKAQDGARRREDAAADRKGDEVVRGELRRQSQNLVSLQHANDSLQAELVDLRRWKKDADAHDRVAKDTERTLKDEVRSLHEQLERARREVDSLTQTFPSDQAASEDASTLQHRLSALSTLHAETEAKLTAKSKETDELHARLATVARDSQSANLALAKRAEEAERELRWAKEGRRRAEVQESLARNELQSYVELGTNPSSASGSGDSAARVTQLESLLESYKSQLEGLARDTRDVEDRVSRGAGLVKLSELEEAREAISRHEAAATELQQTIDQLIEANTKLDAEVTNLMQRVASGEYNPARERLLELRNNPAAKIHAVRTEQLEALKAENTALLGRLAAVDNEPAGQDAESRGLVPRESFDRLVKEKTDQEAAHEKRLLRLKEIFGLKSREFLEAVYSLLGWRIRFDESGADIRLTSMYAPKGKMGLTLKFTSHEGHFGTMQMTGGMARGLEEARDFWVTERQSIPGFLAQVTTEMFEKTTIGRAAGYVGLE</sequence>
<evidence type="ECO:0000256" key="8">
    <source>
        <dbReference type="SAM" id="Coils"/>
    </source>
</evidence>
<evidence type="ECO:0000256" key="6">
    <source>
        <dbReference type="ARBA" id="ARBA00023242"/>
    </source>
</evidence>
<dbReference type="PANTHER" id="PTHR23168">
    <property type="entry name" value="MITOTIC SPINDLE ASSEMBLY CHECKPOINT PROTEIN MAD1 MITOTIC ARREST DEFICIENT-LIKE PROTEIN 1"/>
    <property type="match status" value="1"/>
</dbReference>
<evidence type="ECO:0000313" key="11">
    <source>
        <dbReference type="Proteomes" id="UP000827549"/>
    </source>
</evidence>
<accession>A0AAF0Y3X0</accession>
<dbReference type="GO" id="GO:0072686">
    <property type="term" value="C:mitotic spindle"/>
    <property type="evidence" value="ECO:0007669"/>
    <property type="project" value="TreeGrafter"/>
</dbReference>
<dbReference type="Proteomes" id="UP000827549">
    <property type="component" value="Chromosome 1"/>
</dbReference>
<dbReference type="InterPro" id="IPR008672">
    <property type="entry name" value="Mad1"/>
</dbReference>
<keyword evidence="8" id="KW-0175">Coiled coil</keyword>
<evidence type="ECO:0000256" key="4">
    <source>
        <dbReference type="ARBA" id="ARBA00022618"/>
    </source>
</evidence>
<gene>
    <name evidence="10" type="primary">mad1</name>
    <name evidence="10" type="ORF">LOC62_01G000747</name>
</gene>
<dbReference type="GO" id="GO:0051315">
    <property type="term" value="P:attachment of mitotic spindle microtubules to kinetochore"/>
    <property type="evidence" value="ECO:0007669"/>
    <property type="project" value="TreeGrafter"/>
</dbReference>
<feature type="coiled-coil region" evidence="8">
    <location>
        <begin position="69"/>
        <end position="96"/>
    </location>
</feature>
<keyword evidence="11" id="KW-1185">Reference proteome</keyword>
<evidence type="ECO:0000313" key="10">
    <source>
        <dbReference type="EMBL" id="WOO77161.1"/>
    </source>
</evidence>
<keyword evidence="7" id="KW-0131">Cell cycle</keyword>
<organism evidence="10 11">
    <name type="scientific">Vanrija pseudolonga</name>
    <dbReference type="NCBI Taxonomy" id="143232"/>
    <lineage>
        <taxon>Eukaryota</taxon>
        <taxon>Fungi</taxon>
        <taxon>Dikarya</taxon>
        <taxon>Basidiomycota</taxon>
        <taxon>Agaricomycotina</taxon>
        <taxon>Tremellomycetes</taxon>
        <taxon>Trichosporonales</taxon>
        <taxon>Trichosporonaceae</taxon>
        <taxon>Vanrija</taxon>
    </lineage>
</organism>
<feature type="coiled-coil region" evidence="8">
    <location>
        <begin position="349"/>
        <end position="383"/>
    </location>
</feature>
<dbReference type="PANTHER" id="PTHR23168:SF0">
    <property type="entry name" value="MITOTIC SPINDLE ASSEMBLY CHECKPOINT PROTEIN MAD1"/>
    <property type="match status" value="1"/>
</dbReference>
<evidence type="ECO:0000256" key="3">
    <source>
        <dbReference type="ARBA" id="ARBA00022019"/>
    </source>
</evidence>
<proteinExistence type="inferred from homology"/>
<feature type="region of interest" description="Disordered" evidence="9">
    <location>
        <begin position="202"/>
        <end position="226"/>
    </location>
</feature>
<feature type="compositionally biased region" description="Polar residues" evidence="9">
    <location>
        <begin position="1"/>
        <end position="33"/>
    </location>
</feature>
<comment type="similarity">
    <text evidence="2">Belongs to the MAD1 family.</text>
</comment>
<feature type="region of interest" description="Disordered" evidence="9">
    <location>
        <begin position="1"/>
        <end position="49"/>
    </location>
</feature>
<evidence type="ECO:0000256" key="9">
    <source>
        <dbReference type="SAM" id="MobiDB-lite"/>
    </source>
</evidence>
<protein>
    <recommendedName>
        <fullName evidence="3">Spindle assembly checkpoint component MAD1</fullName>
    </recommendedName>
</protein>
<dbReference type="AlphaFoldDB" id="A0AAF0Y3X0"/>
<evidence type="ECO:0000256" key="5">
    <source>
        <dbReference type="ARBA" id="ARBA00022776"/>
    </source>
</evidence>
<dbReference type="EMBL" id="CP086714">
    <property type="protein sequence ID" value="WOO77161.1"/>
    <property type="molecule type" value="Genomic_DNA"/>
</dbReference>
<keyword evidence="4" id="KW-0132">Cell division</keyword>
<dbReference type="SUPFAM" id="SSF75704">
    <property type="entry name" value="Mitotic arrest deficient-like 1, Mad1"/>
    <property type="match status" value="1"/>
</dbReference>
<dbReference type="GeneID" id="87804005"/>
<evidence type="ECO:0000256" key="2">
    <source>
        <dbReference type="ARBA" id="ARBA00008029"/>
    </source>
</evidence>
<dbReference type="RefSeq" id="XP_062623193.1">
    <property type="nucleotide sequence ID" value="XM_062767209.1"/>
</dbReference>
<keyword evidence="6" id="KW-0539">Nucleus</keyword>
<dbReference type="Gene3D" id="6.10.250.90">
    <property type="match status" value="1"/>
</dbReference>
<dbReference type="Gene3D" id="3.30.457.60">
    <property type="match status" value="1"/>
</dbReference>
<dbReference type="GO" id="GO:0000776">
    <property type="term" value="C:kinetochore"/>
    <property type="evidence" value="ECO:0007669"/>
    <property type="project" value="TreeGrafter"/>
</dbReference>
<evidence type="ECO:0000256" key="1">
    <source>
        <dbReference type="ARBA" id="ARBA00004123"/>
    </source>
</evidence>
<keyword evidence="5" id="KW-0498">Mitosis</keyword>
<dbReference type="Pfam" id="PF05557">
    <property type="entry name" value="MAD"/>
    <property type="match status" value="1"/>
</dbReference>
<dbReference type="GO" id="GO:0005635">
    <property type="term" value="C:nuclear envelope"/>
    <property type="evidence" value="ECO:0007669"/>
    <property type="project" value="TreeGrafter"/>
</dbReference>
<name>A0AAF0Y3X0_9TREE</name>
<comment type="subcellular location">
    <subcellularLocation>
        <location evidence="1">Nucleus</location>
    </subcellularLocation>
</comment>
<dbReference type="GO" id="GO:0007094">
    <property type="term" value="P:mitotic spindle assembly checkpoint signaling"/>
    <property type="evidence" value="ECO:0007669"/>
    <property type="project" value="InterPro"/>
</dbReference>
<reference evidence="10" key="1">
    <citation type="submission" date="2023-10" db="EMBL/GenBank/DDBJ databases">
        <authorList>
            <person name="Noh H."/>
        </authorList>
    </citation>
    <scope>NUCLEOTIDE SEQUENCE</scope>
    <source>
        <strain evidence="10">DUCC4014</strain>
    </source>
</reference>
<feature type="coiled-coil region" evidence="8">
    <location>
        <begin position="414"/>
        <end position="495"/>
    </location>
</feature>